<comment type="subcellular location">
    <subcellularLocation>
        <location evidence="5">Cytoplasm</location>
    </subcellularLocation>
</comment>
<dbReference type="UniPathway" id="UPA00241">
    <property type="reaction ID" value="UER00356"/>
</dbReference>
<evidence type="ECO:0000256" key="3">
    <source>
        <dbReference type="ARBA" id="ARBA00022840"/>
    </source>
</evidence>
<sequence>MLKIGLTGGIGSGKSTVCGLFAEFGVPIVDADLIARQLVAPGQPALSLIVKSFGSQMLNQDGSLNRAKLRNAVFTDADKKRELDGIMHPLVYAQIAAEVNALTAEYCVIAVPLLLESKNPYAVDRVLLIDCPVDVQIARVIARDKLTRQQVQAIIDSQMSRPERLSKAHDVIENVAGPEQLAEQVKRLHNSYILLATVRTQSA</sequence>
<dbReference type="AlphaFoldDB" id="A0A177LUT2"/>
<dbReference type="EMBL" id="LUUG01000129">
    <property type="protein sequence ID" value="OAH96719.1"/>
    <property type="molecule type" value="Genomic_DNA"/>
</dbReference>
<protein>
    <recommendedName>
        <fullName evidence="5 6">Dephospho-CoA kinase</fullName>
        <ecNumber evidence="5 6">2.7.1.24</ecNumber>
    </recommendedName>
    <alternativeName>
        <fullName evidence="5">Dephosphocoenzyme A kinase</fullName>
    </alternativeName>
</protein>
<dbReference type="GO" id="GO:0005524">
    <property type="term" value="F:ATP binding"/>
    <property type="evidence" value="ECO:0007669"/>
    <property type="project" value="UniProtKB-UniRule"/>
</dbReference>
<dbReference type="EC" id="2.7.1.24" evidence="5 6"/>
<dbReference type="Pfam" id="PF01121">
    <property type="entry name" value="CoaE"/>
    <property type="match status" value="1"/>
</dbReference>
<keyword evidence="4 5" id="KW-0173">Coenzyme A biosynthesis</keyword>
<dbReference type="HAMAP" id="MF_00376">
    <property type="entry name" value="Dephospho_CoA_kinase"/>
    <property type="match status" value="1"/>
</dbReference>
<evidence type="ECO:0000313" key="8">
    <source>
        <dbReference type="Proteomes" id="UP000078090"/>
    </source>
</evidence>
<evidence type="ECO:0000256" key="5">
    <source>
        <dbReference type="HAMAP-Rule" id="MF_00376"/>
    </source>
</evidence>
<dbReference type="GO" id="GO:0004140">
    <property type="term" value="F:dephospho-CoA kinase activity"/>
    <property type="evidence" value="ECO:0007669"/>
    <property type="project" value="UniProtKB-UniRule"/>
</dbReference>
<reference evidence="7 8" key="1">
    <citation type="submission" date="2016-03" db="EMBL/GenBank/DDBJ databases">
        <authorList>
            <person name="Ploux O."/>
        </authorList>
    </citation>
    <scope>NUCLEOTIDE SEQUENCE [LARGE SCALE GENOMIC DNA]</scope>
    <source>
        <strain evidence="7 8">R-45363</strain>
    </source>
</reference>
<dbReference type="CDD" id="cd02022">
    <property type="entry name" value="DPCK"/>
    <property type="match status" value="1"/>
</dbReference>
<gene>
    <name evidence="5 7" type="primary">coaE</name>
    <name evidence="7" type="ORF">A1332_22280</name>
</gene>
<comment type="pathway">
    <text evidence="5">Cofactor biosynthesis; coenzyme A biosynthesis; CoA from (R)-pantothenate: step 5/5.</text>
</comment>
<dbReference type="RefSeq" id="WP_064010722.1">
    <property type="nucleotide sequence ID" value="NZ_LUUG01000129.1"/>
</dbReference>
<dbReference type="NCBIfam" id="TIGR00152">
    <property type="entry name" value="dephospho-CoA kinase"/>
    <property type="match status" value="1"/>
</dbReference>
<keyword evidence="5 7" id="KW-0418">Kinase</keyword>
<keyword evidence="5" id="KW-0808">Transferase</keyword>
<comment type="caution">
    <text evidence="7">The sequence shown here is derived from an EMBL/GenBank/DDBJ whole genome shotgun (WGS) entry which is preliminary data.</text>
</comment>
<dbReference type="Proteomes" id="UP000078090">
    <property type="component" value="Unassembled WGS sequence"/>
</dbReference>
<keyword evidence="3 5" id="KW-0067">ATP-binding</keyword>
<evidence type="ECO:0000313" key="7">
    <source>
        <dbReference type="EMBL" id="OAH96719.1"/>
    </source>
</evidence>
<comment type="similarity">
    <text evidence="1 5">Belongs to the CoaE family.</text>
</comment>
<evidence type="ECO:0000256" key="4">
    <source>
        <dbReference type="ARBA" id="ARBA00022993"/>
    </source>
</evidence>
<evidence type="ECO:0000256" key="2">
    <source>
        <dbReference type="ARBA" id="ARBA00022741"/>
    </source>
</evidence>
<dbReference type="OrthoDB" id="9812943at2"/>
<dbReference type="InterPro" id="IPR001977">
    <property type="entry name" value="Depp_CoAkinase"/>
</dbReference>
<dbReference type="PROSITE" id="PS51219">
    <property type="entry name" value="DPCK"/>
    <property type="match status" value="1"/>
</dbReference>
<evidence type="ECO:0000256" key="1">
    <source>
        <dbReference type="ARBA" id="ARBA00009018"/>
    </source>
</evidence>
<proteinExistence type="inferred from homology"/>
<name>A0A177LUT2_METMH</name>
<dbReference type="Gene3D" id="3.40.50.300">
    <property type="entry name" value="P-loop containing nucleotide triphosphate hydrolases"/>
    <property type="match status" value="1"/>
</dbReference>
<keyword evidence="5" id="KW-0963">Cytoplasm</keyword>
<organism evidence="7 8">
    <name type="scientific">Methylomonas methanica</name>
    <dbReference type="NCBI Taxonomy" id="421"/>
    <lineage>
        <taxon>Bacteria</taxon>
        <taxon>Pseudomonadati</taxon>
        <taxon>Pseudomonadota</taxon>
        <taxon>Gammaproteobacteria</taxon>
        <taxon>Methylococcales</taxon>
        <taxon>Methylococcaceae</taxon>
        <taxon>Methylomonas</taxon>
    </lineage>
</organism>
<keyword evidence="2 5" id="KW-0547">Nucleotide-binding</keyword>
<accession>A0A177LUT2</accession>
<dbReference type="InterPro" id="IPR027417">
    <property type="entry name" value="P-loop_NTPase"/>
</dbReference>
<dbReference type="PANTHER" id="PTHR10695:SF46">
    <property type="entry name" value="BIFUNCTIONAL COENZYME A SYNTHASE-RELATED"/>
    <property type="match status" value="1"/>
</dbReference>
<evidence type="ECO:0000256" key="6">
    <source>
        <dbReference type="NCBIfam" id="TIGR00152"/>
    </source>
</evidence>
<dbReference type="GO" id="GO:0005737">
    <property type="term" value="C:cytoplasm"/>
    <property type="evidence" value="ECO:0007669"/>
    <property type="project" value="UniProtKB-SubCell"/>
</dbReference>
<dbReference type="GO" id="GO:0015937">
    <property type="term" value="P:coenzyme A biosynthetic process"/>
    <property type="evidence" value="ECO:0007669"/>
    <property type="project" value="UniProtKB-UniRule"/>
</dbReference>
<comment type="catalytic activity">
    <reaction evidence="5">
        <text>3'-dephospho-CoA + ATP = ADP + CoA + H(+)</text>
        <dbReference type="Rhea" id="RHEA:18245"/>
        <dbReference type="ChEBI" id="CHEBI:15378"/>
        <dbReference type="ChEBI" id="CHEBI:30616"/>
        <dbReference type="ChEBI" id="CHEBI:57287"/>
        <dbReference type="ChEBI" id="CHEBI:57328"/>
        <dbReference type="ChEBI" id="CHEBI:456216"/>
        <dbReference type="EC" id="2.7.1.24"/>
    </reaction>
</comment>
<dbReference type="SUPFAM" id="SSF52540">
    <property type="entry name" value="P-loop containing nucleoside triphosphate hydrolases"/>
    <property type="match status" value="1"/>
</dbReference>
<dbReference type="PANTHER" id="PTHR10695">
    <property type="entry name" value="DEPHOSPHO-COA KINASE-RELATED"/>
    <property type="match status" value="1"/>
</dbReference>
<feature type="binding site" evidence="5">
    <location>
        <begin position="11"/>
        <end position="16"/>
    </location>
    <ligand>
        <name>ATP</name>
        <dbReference type="ChEBI" id="CHEBI:30616"/>
    </ligand>
</feature>
<comment type="function">
    <text evidence="5">Catalyzes the phosphorylation of the 3'-hydroxyl group of dephosphocoenzyme A to form coenzyme A.</text>
</comment>